<dbReference type="CDD" id="cd10747">
    <property type="entry name" value="DnaJ_C"/>
    <property type="match status" value="1"/>
</dbReference>
<dbReference type="Pfam" id="PF00226">
    <property type="entry name" value="DnaJ"/>
    <property type="match status" value="1"/>
</dbReference>
<evidence type="ECO:0000259" key="9">
    <source>
        <dbReference type="PROSITE" id="PS50076"/>
    </source>
</evidence>
<keyword evidence="3" id="KW-0479">Metal-binding</keyword>
<evidence type="ECO:0000256" key="5">
    <source>
        <dbReference type="ARBA" id="ARBA00022771"/>
    </source>
</evidence>
<gene>
    <name evidence="11" type="ORF">ASZ90_018304</name>
</gene>
<sequence length="378" mass="41855">MSSKRDLYDILQISRDASAEDIKRAYRKMARKYHPDVNREEDAADKFKEISEAYEILSDPQKRATYDRYGYDAFDATRNGGAGGFGGFDPNDLGGFGDIFDMFFGSSGAGRGNRNGPRRGADKEFRLDIDFEDAVFGLEKDIEINRVEKCDKCNGNGAEPGSKIKDCPECKGSGQVRSVQSTPFGRFETVKTCSRCRGEGRIIEKPCSACKGNGQVRKPRKINLRIPAGIDTGARLRIQNEGEHGQRGGPAGDLYITIVVKPHTEFRREGYTLIKNLEINFVQAALGTDLVIPLLGGASHNLHIPEGTQPGTVLTVKSKGVPYLNGHRFGDLKIVVEVTIPKKLDKRQKELLASFYEEEEDTKTAKKGLFDKFKDAMG</sequence>
<dbReference type="FunFam" id="2.60.260.20:FF:000005">
    <property type="entry name" value="Chaperone protein dnaJ 1, mitochondrial"/>
    <property type="match status" value="1"/>
</dbReference>
<dbReference type="InterPro" id="IPR036410">
    <property type="entry name" value="HSP_DnaJ_Cys-rich_dom_sf"/>
</dbReference>
<evidence type="ECO:0000256" key="7">
    <source>
        <dbReference type="ARBA" id="ARBA00023016"/>
    </source>
</evidence>
<dbReference type="PROSITE" id="PS51188">
    <property type="entry name" value="ZF_CR"/>
    <property type="match status" value="1"/>
</dbReference>
<dbReference type="AlphaFoldDB" id="A0A0W8E748"/>
<dbReference type="SUPFAM" id="SSF49493">
    <property type="entry name" value="HSP40/DnaJ peptide-binding domain"/>
    <property type="match status" value="2"/>
</dbReference>
<evidence type="ECO:0000313" key="11">
    <source>
        <dbReference type="EMBL" id="KUG04297.1"/>
    </source>
</evidence>
<dbReference type="EMBL" id="LNQE01001853">
    <property type="protein sequence ID" value="KUG04297.1"/>
    <property type="molecule type" value="Genomic_DNA"/>
</dbReference>
<keyword evidence="8" id="KW-0143">Chaperone</keyword>
<dbReference type="InterPro" id="IPR001305">
    <property type="entry name" value="HSP_DnaJ_Cys-rich_dom"/>
</dbReference>
<dbReference type="PANTHER" id="PTHR43096:SF52">
    <property type="entry name" value="DNAJ HOMOLOG 1, MITOCHONDRIAL-RELATED"/>
    <property type="match status" value="1"/>
</dbReference>
<dbReference type="GO" id="GO:0008270">
    <property type="term" value="F:zinc ion binding"/>
    <property type="evidence" value="ECO:0007669"/>
    <property type="project" value="UniProtKB-KW"/>
</dbReference>
<proteinExistence type="inferred from homology"/>
<dbReference type="SUPFAM" id="SSF57938">
    <property type="entry name" value="DnaJ/Hsp40 cysteine-rich domain"/>
    <property type="match status" value="1"/>
</dbReference>
<dbReference type="InterPro" id="IPR012724">
    <property type="entry name" value="DnaJ"/>
</dbReference>
<dbReference type="GO" id="GO:0042026">
    <property type="term" value="P:protein refolding"/>
    <property type="evidence" value="ECO:0007669"/>
    <property type="project" value="TreeGrafter"/>
</dbReference>
<keyword evidence="6" id="KW-0862">Zinc</keyword>
<dbReference type="HAMAP" id="MF_01152">
    <property type="entry name" value="DnaJ"/>
    <property type="match status" value="1"/>
</dbReference>
<reference evidence="11" key="1">
    <citation type="journal article" date="2015" name="Proc. Natl. Acad. Sci. U.S.A.">
        <title>Networks of energetic and metabolic interactions define dynamics in microbial communities.</title>
        <authorList>
            <person name="Embree M."/>
            <person name="Liu J.K."/>
            <person name="Al-Bassam M.M."/>
            <person name="Zengler K."/>
        </authorList>
    </citation>
    <scope>NUCLEOTIDE SEQUENCE</scope>
</reference>
<dbReference type="CDD" id="cd10719">
    <property type="entry name" value="DnaJ_zf"/>
    <property type="match status" value="1"/>
</dbReference>
<feature type="domain" description="CR-type" evidence="10">
    <location>
        <begin position="137"/>
        <end position="219"/>
    </location>
</feature>
<dbReference type="SUPFAM" id="SSF46565">
    <property type="entry name" value="Chaperone J-domain"/>
    <property type="match status" value="1"/>
</dbReference>
<dbReference type="NCBIfam" id="TIGR02349">
    <property type="entry name" value="DnaJ_bact"/>
    <property type="match status" value="1"/>
</dbReference>
<dbReference type="InterPro" id="IPR002939">
    <property type="entry name" value="DnaJ_C"/>
</dbReference>
<keyword evidence="5" id="KW-0863">Zinc-finger</keyword>
<keyword evidence="4" id="KW-0677">Repeat</keyword>
<dbReference type="GO" id="GO:0005524">
    <property type="term" value="F:ATP binding"/>
    <property type="evidence" value="ECO:0007669"/>
    <property type="project" value="InterPro"/>
</dbReference>
<dbReference type="GO" id="GO:0051082">
    <property type="term" value="F:unfolded protein binding"/>
    <property type="evidence" value="ECO:0007669"/>
    <property type="project" value="InterPro"/>
</dbReference>
<dbReference type="NCBIfam" id="NF008035">
    <property type="entry name" value="PRK10767.1"/>
    <property type="match status" value="1"/>
</dbReference>
<dbReference type="GO" id="GO:0031072">
    <property type="term" value="F:heat shock protein binding"/>
    <property type="evidence" value="ECO:0007669"/>
    <property type="project" value="InterPro"/>
</dbReference>
<dbReference type="PROSITE" id="PS50076">
    <property type="entry name" value="DNAJ_2"/>
    <property type="match status" value="1"/>
</dbReference>
<keyword evidence="2" id="KW-0235">DNA replication</keyword>
<evidence type="ECO:0000256" key="4">
    <source>
        <dbReference type="ARBA" id="ARBA00022737"/>
    </source>
</evidence>
<accession>A0A0W8E748</accession>
<dbReference type="PRINTS" id="PR00625">
    <property type="entry name" value="JDOMAIN"/>
</dbReference>
<evidence type="ECO:0000256" key="8">
    <source>
        <dbReference type="ARBA" id="ARBA00023186"/>
    </source>
</evidence>
<evidence type="ECO:0000256" key="3">
    <source>
        <dbReference type="ARBA" id="ARBA00022723"/>
    </source>
</evidence>
<dbReference type="GO" id="GO:0005737">
    <property type="term" value="C:cytoplasm"/>
    <property type="evidence" value="ECO:0007669"/>
    <property type="project" value="TreeGrafter"/>
</dbReference>
<dbReference type="InterPro" id="IPR008971">
    <property type="entry name" value="HSP40/DnaJ_pept-bd"/>
</dbReference>
<dbReference type="Pfam" id="PF01556">
    <property type="entry name" value="DnaJ_C"/>
    <property type="match status" value="1"/>
</dbReference>
<dbReference type="PROSITE" id="PS00636">
    <property type="entry name" value="DNAJ_1"/>
    <property type="match status" value="1"/>
</dbReference>
<protein>
    <submittedName>
        <fullName evidence="11">Chaperone protein dnaj</fullName>
    </submittedName>
</protein>
<organism evidence="11">
    <name type="scientific">hydrocarbon metagenome</name>
    <dbReference type="NCBI Taxonomy" id="938273"/>
    <lineage>
        <taxon>unclassified sequences</taxon>
        <taxon>metagenomes</taxon>
        <taxon>ecological metagenomes</taxon>
    </lineage>
</organism>
<dbReference type="PANTHER" id="PTHR43096">
    <property type="entry name" value="DNAJ HOMOLOG 1, MITOCHONDRIAL-RELATED"/>
    <property type="match status" value="1"/>
</dbReference>
<dbReference type="Gene3D" id="2.60.260.20">
    <property type="entry name" value="Urease metallochaperone UreE, N-terminal domain"/>
    <property type="match status" value="2"/>
</dbReference>
<dbReference type="Gene3D" id="2.10.230.10">
    <property type="entry name" value="Heat shock protein DnaJ, cysteine-rich domain"/>
    <property type="match status" value="1"/>
</dbReference>
<evidence type="ECO:0000256" key="1">
    <source>
        <dbReference type="ARBA" id="ARBA00022490"/>
    </source>
</evidence>
<dbReference type="GO" id="GO:0006260">
    <property type="term" value="P:DNA replication"/>
    <property type="evidence" value="ECO:0007669"/>
    <property type="project" value="UniProtKB-KW"/>
</dbReference>
<name>A0A0W8E748_9ZZZZ</name>
<dbReference type="GO" id="GO:0009408">
    <property type="term" value="P:response to heat"/>
    <property type="evidence" value="ECO:0007669"/>
    <property type="project" value="InterPro"/>
</dbReference>
<evidence type="ECO:0000256" key="2">
    <source>
        <dbReference type="ARBA" id="ARBA00022705"/>
    </source>
</evidence>
<dbReference type="Gene3D" id="1.10.287.110">
    <property type="entry name" value="DnaJ domain"/>
    <property type="match status" value="1"/>
</dbReference>
<comment type="caution">
    <text evidence="11">The sequence shown here is derived from an EMBL/GenBank/DDBJ whole genome shotgun (WGS) entry which is preliminary data.</text>
</comment>
<evidence type="ECO:0000259" key="10">
    <source>
        <dbReference type="PROSITE" id="PS51188"/>
    </source>
</evidence>
<dbReference type="InterPro" id="IPR001623">
    <property type="entry name" value="DnaJ_domain"/>
</dbReference>
<feature type="domain" description="J" evidence="9">
    <location>
        <begin position="6"/>
        <end position="70"/>
    </location>
</feature>
<dbReference type="CDD" id="cd06257">
    <property type="entry name" value="DnaJ"/>
    <property type="match status" value="1"/>
</dbReference>
<dbReference type="InterPro" id="IPR018253">
    <property type="entry name" value="DnaJ_domain_CS"/>
</dbReference>
<evidence type="ECO:0000256" key="6">
    <source>
        <dbReference type="ARBA" id="ARBA00022833"/>
    </source>
</evidence>
<dbReference type="InterPro" id="IPR036869">
    <property type="entry name" value="J_dom_sf"/>
</dbReference>
<dbReference type="FunFam" id="2.10.230.10:FF:000002">
    <property type="entry name" value="Molecular chaperone DnaJ"/>
    <property type="match status" value="1"/>
</dbReference>
<keyword evidence="7" id="KW-0346">Stress response</keyword>
<dbReference type="Pfam" id="PF00684">
    <property type="entry name" value="DnaJ_CXXCXGXG"/>
    <property type="match status" value="1"/>
</dbReference>
<dbReference type="SMART" id="SM00271">
    <property type="entry name" value="DnaJ"/>
    <property type="match status" value="1"/>
</dbReference>
<dbReference type="FunFam" id="1.10.287.110:FF:000031">
    <property type="entry name" value="Molecular chaperone DnaJ"/>
    <property type="match status" value="1"/>
</dbReference>
<keyword evidence="1" id="KW-0963">Cytoplasm</keyword>